<keyword evidence="3" id="KW-0539">Nucleus</keyword>
<organism evidence="6 7">
    <name type="scientific">Monoraphidium neglectum</name>
    <dbReference type="NCBI Taxonomy" id="145388"/>
    <lineage>
        <taxon>Eukaryota</taxon>
        <taxon>Viridiplantae</taxon>
        <taxon>Chlorophyta</taxon>
        <taxon>core chlorophytes</taxon>
        <taxon>Chlorophyceae</taxon>
        <taxon>CS clade</taxon>
        <taxon>Sphaeropleales</taxon>
        <taxon>Selenastraceae</taxon>
        <taxon>Monoraphidium</taxon>
    </lineage>
</organism>
<dbReference type="PROSITE" id="PS50166">
    <property type="entry name" value="IMPORTIN_B_NT"/>
    <property type="match status" value="1"/>
</dbReference>
<evidence type="ECO:0000313" key="6">
    <source>
        <dbReference type="EMBL" id="KIZ03321.1"/>
    </source>
</evidence>
<dbReference type="GO" id="GO:0005829">
    <property type="term" value="C:cytosol"/>
    <property type="evidence" value="ECO:0007669"/>
    <property type="project" value="TreeGrafter"/>
</dbReference>
<feature type="compositionally biased region" description="Gly residues" evidence="4">
    <location>
        <begin position="989"/>
        <end position="1000"/>
    </location>
</feature>
<evidence type="ECO:0000256" key="3">
    <source>
        <dbReference type="ARBA" id="ARBA00023242"/>
    </source>
</evidence>
<dbReference type="GO" id="GO:0006606">
    <property type="term" value="P:protein import into nucleus"/>
    <property type="evidence" value="ECO:0007669"/>
    <property type="project" value="TreeGrafter"/>
</dbReference>
<dbReference type="STRING" id="145388.A0A0D2NDC3"/>
<dbReference type="PANTHER" id="PTHR10997:SF9">
    <property type="entry name" value="IMPORTIN-9"/>
    <property type="match status" value="1"/>
</dbReference>
<reference evidence="6 7" key="1">
    <citation type="journal article" date="2013" name="BMC Genomics">
        <title>Reconstruction of the lipid metabolism for the microalga Monoraphidium neglectum from its genome sequence reveals characteristics suitable for biofuel production.</title>
        <authorList>
            <person name="Bogen C."/>
            <person name="Al-Dilaimi A."/>
            <person name="Albersmeier A."/>
            <person name="Wichmann J."/>
            <person name="Grundmann M."/>
            <person name="Rupp O."/>
            <person name="Lauersen K.J."/>
            <person name="Blifernez-Klassen O."/>
            <person name="Kalinowski J."/>
            <person name="Goesmann A."/>
            <person name="Mussgnug J.H."/>
            <person name="Kruse O."/>
        </authorList>
    </citation>
    <scope>NUCLEOTIDE SEQUENCE [LARGE SCALE GENOMIC DNA]</scope>
    <source>
        <strain evidence="6 7">SAG 48.87</strain>
    </source>
</reference>
<name>A0A0D2NDC3_9CHLO</name>
<evidence type="ECO:0000256" key="1">
    <source>
        <dbReference type="ARBA" id="ARBA00004123"/>
    </source>
</evidence>
<dbReference type="InterPro" id="IPR001494">
    <property type="entry name" value="Importin-beta_N"/>
</dbReference>
<evidence type="ECO:0000256" key="2">
    <source>
        <dbReference type="ARBA" id="ARBA00022448"/>
    </source>
</evidence>
<keyword evidence="7" id="KW-1185">Reference proteome</keyword>
<dbReference type="GO" id="GO:0005635">
    <property type="term" value="C:nuclear envelope"/>
    <property type="evidence" value="ECO:0007669"/>
    <property type="project" value="TreeGrafter"/>
</dbReference>
<dbReference type="AlphaFoldDB" id="A0A0D2NDC3"/>
<sequence>MDPTQLLQLLAASIDATDPVARRAAEDALQTAARQPGFAPLLAQAALEGSLPPALRQLAVLLLKNTCSKRWQEGERGFEPPQISDPDKALVRDTLPAGLAAPESKLRTAFGAAIAVIYNFDGDAGWPGLTDTLVSAVQRRTDPHTVSGALRCLCLMAQDLDEERKPRLLQELSASLHGIVGAEAGALAAGAGGTGGAAGGAGASAPAALVRMALRIMAELVAGLEILEAGSDARRRQRAARDAMAPLVGPWVQVIAGVLELPFDSQSRHLWGCKLEALRLLMLLVKFFSKHMEGAMPSVMAAAWQMLNQGAALHQALMVEGEEGDDEAPAGDEGLEEGSALRLETVLSQLFELLLTLAGSPRHQKLLLPALPELAILCVAFSQMSGPQEELWAADPNALLADEDADIVGCRPSAEILVDQLLEEFEGPALEAALAAVKRKLAEADEAAARGRPRWYRLREAALLVLGNLLTSADEAPLRDARVRAEVPPMIDSLLQRELLPETVASAACQGGDGSKGGTALLVGRALWLGAKLHPLATAQQKQALLQGAAAGVSGALPVAAKVGALRALCQLAPTVPKHVLQPLLPGVYGGLLQLLGGSSEETMHLVLGTLAALVQVDTEVAARHVMQLAGPVLEAWSANVADPLVADEGLDVLRALAACPRCLPELARYALPVLVAVVEQPPAQPPMLVEASLNLLEVLAQPAAPQVAAAVCRAALAPAAALLGATDDPSEASAATALLVQLLRCGGPNIVQWGPPGSSPDTVQQLLAGCAARLLDPKLPDGCSVAAGDLLLQLLKTFGSCPPELVAAAARKLAAGPSPRVAAGLVPFFARLALADAKGLIDLLASSTVEVTQLPAAGGGGGGGGAQQQSGLQAALPLLLEAAPDVAGALATRQTAAALGALLAQRGHPALAALSVRGAPVEAAGGGRVTRSAARRQGGLQYTQVPAAAKLVHVLGQLLFAAEEDDAWAAVGLEGSDASDDDSDAGASDGGGGGGGDPLGSGEIVAAGRRVGAIGGGGGGGALYAAGLPEAGLEGDVAARSAAGTPAAEDPEDAADPLAAVPLREVVRRGLAPVAAQDPGFLQAALAGMQRDQAQTLAALLS</sequence>
<dbReference type="KEGG" id="mng:MNEG_4637"/>
<dbReference type="GeneID" id="25737514"/>
<evidence type="ECO:0000259" key="5">
    <source>
        <dbReference type="PROSITE" id="PS50166"/>
    </source>
</evidence>
<dbReference type="GO" id="GO:0031267">
    <property type="term" value="F:small GTPase binding"/>
    <property type="evidence" value="ECO:0007669"/>
    <property type="project" value="InterPro"/>
</dbReference>
<proteinExistence type="predicted"/>
<dbReference type="Proteomes" id="UP000054498">
    <property type="component" value="Unassembled WGS sequence"/>
</dbReference>
<dbReference type="Gene3D" id="1.25.10.10">
    <property type="entry name" value="Leucine-rich Repeat Variant"/>
    <property type="match status" value="1"/>
</dbReference>
<evidence type="ECO:0000313" key="7">
    <source>
        <dbReference type="Proteomes" id="UP000054498"/>
    </source>
</evidence>
<evidence type="ECO:0000256" key="4">
    <source>
        <dbReference type="SAM" id="MobiDB-lite"/>
    </source>
</evidence>
<dbReference type="InterPro" id="IPR016024">
    <property type="entry name" value="ARM-type_fold"/>
</dbReference>
<gene>
    <name evidence="6" type="ORF">MNEG_4637</name>
</gene>
<dbReference type="PANTHER" id="PTHR10997">
    <property type="entry name" value="IMPORTIN-7, 8, 11"/>
    <property type="match status" value="1"/>
</dbReference>
<keyword evidence="2" id="KW-0813">Transport</keyword>
<protein>
    <recommendedName>
        <fullName evidence="5">Importin N-terminal domain-containing protein</fullName>
    </recommendedName>
</protein>
<dbReference type="SMART" id="SM00913">
    <property type="entry name" value="IBN_N"/>
    <property type="match status" value="1"/>
</dbReference>
<dbReference type="SUPFAM" id="SSF48371">
    <property type="entry name" value="ARM repeat"/>
    <property type="match status" value="1"/>
</dbReference>
<dbReference type="InterPro" id="IPR011989">
    <property type="entry name" value="ARM-like"/>
</dbReference>
<feature type="domain" description="Importin N-terminal" evidence="5">
    <location>
        <begin position="25"/>
        <end position="101"/>
    </location>
</feature>
<dbReference type="RefSeq" id="XP_013902340.1">
    <property type="nucleotide sequence ID" value="XM_014046886.1"/>
</dbReference>
<dbReference type="Pfam" id="PF03810">
    <property type="entry name" value="IBN_N"/>
    <property type="match status" value="1"/>
</dbReference>
<dbReference type="EMBL" id="KK100873">
    <property type="protein sequence ID" value="KIZ03321.1"/>
    <property type="molecule type" value="Genomic_DNA"/>
</dbReference>
<dbReference type="OrthoDB" id="431626at2759"/>
<feature type="region of interest" description="Disordered" evidence="4">
    <location>
        <begin position="975"/>
        <end position="1003"/>
    </location>
</feature>
<comment type="subcellular location">
    <subcellularLocation>
        <location evidence="1">Nucleus</location>
    </subcellularLocation>
</comment>
<accession>A0A0D2NDC3</accession>